<protein>
    <submittedName>
        <fullName evidence="2">Predicted transglutaminase-like cysteine proteinase</fullName>
    </submittedName>
</protein>
<gene>
    <name evidence="2" type="ORF">SAMN05444414_1433</name>
</gene>
<proteinExistence type="predicted"/>
<reference evidence="3" key="1">
    <citation type="submission" date="2016-11" db="EMBL/GenBank/DDBJ databases">
        <authorList>
            <person name="Varghese N."/>
            <person name="Submissions S."/>
        </authorList>
    </citation>
    <scope>NUCLEOTIDE SEQUENCE [LARGE SCALE GENOMIC DNA]</scope>
    <source>
        <strain evidence="3">DSM 29327</strain>
    </source>
</reference>
<dbReference type="InterPro" id="IPR010319">
    <property type="entry name" value="Transglutaminase-like_Cys_pept"/>
</dbReference>
<dbReference type="Gene3D" id="3.10.620.30">
    <property type="match status" value="1"/>
</dbReference>
<keyword evidence="1" id="KW-0472">Membrane</keyword>
<organism evidence="2 3">
    <name type="scientific">Roseovarius marisflavi</name>
    <dbReference type="NCBI Taxonomy" id="1054996"/>
    <lineage>
        <taxon>Bacteria</taxon>
        <taxon>Pseudomonadati</taxon>
        <taxon>Pseudomonadota</taxon>
        <taxon>Alphaproteobacteria</taxon>
        <taxon>Rhodobacterales</taxon>
        <taxon>Roseobacteraceae</taxon>
        <taxon>Roseovarius</taxon>
    </lineage>
</organism>
<dbReference type="PANTHER" id="PTHR39327">
    <property type="match status" value="1"/>
</dbReference>
<evidence type="ECO:0000313" key="2">
    <source>
        <dbReference type="EMBL" id="SHL80093.1"/>
    </source>
</evidence>
<dbReference type="Pfam" id="PF06035">
    <property type="entry name" value="Peptidase_C93"/>
    <property type="match status" value="1"/>
</dbReference>
<keyword evidence="1" id="KW-1133">Transmembrane helix</keyword>
<evidence type="ECO:0000256" key="1">
    <source>
        <dbReference type="SAM" id="Phobius"/>
    </source>
</evidence>
<keyword evidence="3" id="KW-1185">Reference proteome</keyword>
<feature type="transmembrane region" description="Helical" evidence="1">
    <location>
        <begin position="51"/>
        <end position="70"/>
    </location>
</feature>
<name>A0A1M7DL58_9RHOB</name>
<evidence type="ECO:0000313" key="3">
    <source>
        <dbReference type="Proteomes" id="UP000184191"/>
    </source>
</evidence>
<dbReference type="AlphaFoldDB" id="A0A1M7DL58"/>
<sequence length="246" mass="26799">MSCDGAEAFMTLSLRQCGTTISVKTQVAPHQKFSLSSSLIREFKKKFSRSLFAVTSTLFFLLLSPAYAGGTSGPFLVAKSAISAPAGFSGLCSKYTWLCASTAKARMSDGALLRLATAVNTKVNRQTRAIADRVQYGREEHWALPTARGGDCEDFALLKKKTLIEHGVSSTNLLIATVLDRRLQSHAVLVLRTSNGDFVLDNLNKDIRPWKRTGYTFLKLQNPEALGTWHAVLAGGIITERPTASK</sequence>
<keyword evidence="1" id="KW-0812">Transmembrane</keyword>
<dbReference type="Proteomes" id="UP000184191">
    <property type="component" value="Unassembled WGS sequence"/>
</dbReference>
<dbReference type="STRING" id="1054996.SAMN05444414_1433"/>
<accession>A0A1M7DL58</accession>
<dbReference type="PANTHER" id="PTHR39327:SF1">
    <property type="entry name" value="BLR5470 PROTEIN"/>
    <property type="match status" value="1"/>
</dbReference>
<dbReference type="EMBL" id="FRBN01000043">
    <property type="protein sequence ID" value="SHL80093.1"/>
    <property type="molecule type" value="Genomic_DNA"/>
</dbReference>